<dbReference type="PANTHER" id="PTHR24301">
    <property type="entry name" value="THROMBOXANE-A SYNTHASE"/>
    <property type="match status" value="1"/>
</dbReference>
<dbReference type="InterPro" id="IPR036396">
    <property type="entry name" value="Cyt_P450_sf"/>
</dbReference>
<organism evidence="4 5">
    <name type="scientific">Acorus calamus</name>
    <name type="common">Sweet flag</name>
    <dbReference type="NCBI Taxonomy" id="4465"/>
    <lineage>
        <taxon>Eukaryota</taxon>
        <taxon>Viridiplantae</taxon>
        <taxon>Streptophyta</taxon>
        <taxon>Embryophyta</taxon>
        <taxon>Tracheophyta</taxon>
        <taxon>Spermatophyta</taxon>
        <taxon>Magnoliopsida</taxon>
        <taxon>Liliopsida</taxon>
        <taxon>Acoraceae</taxon>
        <taxon>Acorus</taxon>
    </lineage>
</organism>
<name>A0AAV9C8T2_ACOCL</name>
<dbReference type="GO" id="GO:0004497">
    <property type="term" value="F:monooxygenase activity"/>
    <property type="evidence" value="ECO:0007669"/>
    <property type="project" value="UniProtKB-KW"/>
</dbReference>
<dbReference type="SUPFAM" id="SSF48264">
    <property type="entry name" value="Cytochrome P450"/>
    <property type="match status" value="1"/>
</dbReference>
<keyword evidence="5" id="KW-1185">Reference proteome</keyword>
<dbReference type="Proteomes" id="UP001180020">
    <property type="component" value="Unassembled WGS sequence"/>
</dbReference>
<evidence type="ECO:0008006" key="6">
    <source>
        <dbReference type="Google" id="ProtNLM"/>
    </source>
</evidence>
<keyword evidence="3" id="KW-0812">Transmembrane</keyword>
<evidence type="ECO:0000256" key="2">
    <source>
        <dbReference type="RuleBase" id="RU000461"/>
    </source>
</evidence>
<dbReference type="InterPro" id="IPR001128">
    <property type="entry name" value="Cyt_P450"/>
</dbReference>
<dbReference type="GO" id="GO:0016705">
    <property type="term" value="F:oxidoreductase activity, acting on paired donors, with incorporation or reduction of molecular oxygen"/>
    <property type="evidence" value="ECO:0007669"/>
    <property type="project" value="InterPro"/>
</dbReference>
<dbReference type="EMBL" id="JAUJYO010000020">
    <property type="protein sequence ID" value="KAK1285059.1"/>
    <property type="molecule type" value="Genomic_DNA"/>
</dbReference>
<proteinExistence type="inferred from homology"/>
<evidence type="ECO:0000313" key="4">
    <source>
        <dbReference type="EMBL" id="KAK1285059.1"/>
    </source>
</evidence>
<protein>
    <recommendedName>
        <fullName evidence="6">Cytochrome P450</fullName>
    </recommendedName>
</protein>
<comment type="caution">
    <text evidence="4">The sequence shown here is derived from an EMBL/GenBank/DDBJ whole genome shotgun (WGS) entry which is preliminary data.</text>
</comment>
<keyword evidence="1 2" id="KW-0408">Iron</keyword>
<keyword evidence="2" id="KW-0560">Oxidoreductase</keyword>
<feature type="binding site" description="axial binding residue" evidence="1">
    <location>
        <position position="470"/>
    </location>
    <ligand>
        <name>heme</name>
        <dbReference type="ChEBI" id="CHEBI:30413"/>
    </ligand>
    <ligandPart>
        <name>Fe</name>
        <dbReference type="ChEBI" id="CHEBI:18248"/>
    </ligandPart>
</feature>
<dbReference type="PANTHER" id="PTHR24301:SF2">
    <property type="entry name" value="THROMBOXANE-A SYNTHASE"/>
    <property type="match status" value="1"/>
</dbReference>
<keyword evidence="1 2" id="KW-0479">Metal-binding</keyword>
<comment type="cofactor">
    <cofactor evidence="1">
        <name>heme</name>
        <dbReference type="ChEBI" id="CHEBI:30413"/>
    </cofactor>
</comment>
<sequence>MESTAETFVFYLLIFLASIIGFLLYFYAPHWKVRRVPGPSPIPIVGHLPLMAKHGVDVFKYLTKQYGPIYRFHLGRQPLVIVADAELCREVGVKKFKDFPYRSLPPPITGSPLLLKGFGSMREPRWSAMRNAITSLYQPTHIGSLLPTMQSCIEILCENLSNAYDEDINFSNLSLRMTNDIIGKTAFGVDFGLSGNPSNKKTNETSVNEDDEVSHFLEQHIRCTNSLKMDLNGSFSIILGIVVPILQEPFRQLLRRIPGTVDHRIDVANSILRDKMDGIVAKRESEPSNRWGSKDFLSALLNVREAKGRALKDLITPDYVSGITYEHLIAGSMTTSFTLTATIYLVTKHRTVEEKLLEEIDGFGWHDAVPSPIDLVERFPYLDQVLKESMRLYMSSPLIAREADRDVEIGGYKLPKGTWVWLAPSVLANDPENFPNPNAFRPERFNPDGHEEKLRHPYAYFPFGIGPRACIGQKFAIQEIKLSLIHLYRRFVFRCSPELEEPPELEYGMVHEFKHGIKLRVIKRTFT</sequence>
<dbReference type="GO" id="GO:0020037">
    <property type="term" value="F:heme binding"/>
    <property type="evidence" value="ECO:0007669"/>
    <property type="project" value="InterPro"/>
</dbReference>
<comment type="similarity">
    <text evidence="2">Belongs to the cytochrome P450 family.</text>
</comment>
<dbReference type="InterPro" id="IPR002401">
    <property type="entry name" value="Cyt_P450_E_grp-I"/>
</dbReference>
<evidence type="ECO:0000256" key="3">
    <source>
        <dbReference type="SAM" id="Phobius"/>
    </source>
</evidence>
<keyword evidence="3" id="KW-1133">Transmembrane helix</keyword>
<reference evidence="4" key="1">
    <citation type="journal article" date="2023" name="Nat. Commun.">
        <title>Diploid and tetraploid genomes of Acorus and the evolution of monocots.</title>
        <authorList>
            <person name="Ma L."/>
            <person name="Liu K.W."/>
            <person name="Li Z."/>
            <person name="Hsiao Y.Y."/>
            <person name="Qi Y."/>
            <person name="Fu T."/>
            <person name="Tang G.D."/>
            <person name="Zhang D."/>
            <person name="Sun W.H."/>
            <person name="Liu D.K."/>
            <person name="Li Y."/>
            <person name="Chen G.Z."/>
            <person name="Liu X.D."/>
            <person name="Liao X.Y."/>
            <person name="Jiang Y.T."/>
            <person name="Yu X."/>
            <person name="Hao Y."/>
            <person name="Huang J."/>
            <person name="Zhao X.W."/>
            <person name="Ke S."/>
            <person name="Chen Y.Y."/>
            <person name="Wu W.L."/>
            <person name="Hsu J.L."/>
            <person name="Lin Y.F."/>
            <person name="Huang M.D."/>
            <person name="Li C.Y."/>
            <person name="Huang L."/>
            <person name="Wang Z.W."/>
            <person name="Zhao X."/>
            <person name="Zhong W.Y."/>
            <person name="Peng D.H."/>
            <person name="Ahmad S."/>
            <person name="Lan S."/>
            <person name="Zhang J.S."/>
            <person name="Tsai W.C."/>
            <person name="Van de Peer Y."/>
            <person name="Liu Z.J."/>
        </authorList>
    </citation>
    <scope>NUCLEOTIDE SEQUENCE</scope>
    <source>
        <strain evidence="4">CP</strain>
    </source>
</reference>
<reference evidence="4" key="2">
    <citation type="submission" date="2023-06" db="EMBL/GenBank/DDBJ databases">
        <authorList>
            <person name="Ma L."/>
            <person name="Liu K.-W."/>
            <person name="Li Z."/>
            <person name="Hsiao Y.-Y."/>
            <person name="Qi Y."/>
            <person name="Fu T."/>
            <person name="Tang G."/>
            <person name="Zhang D."/>
            <person name="Sun W.-H."/>
            <person name="Liu D.-K."/>
            <person name="Li Y."/>
            <person name="Chen G.-Z."/>
            <person name="Liu X.-D."/>
            <person name="Liao X.-Y."/>
            <person name="Jiang Y.-T."/>
            <person name="Yu X."/>
            <person name="Hao Y."/>
            <person name="Huang J."/>
            <person name="Zhao X.-W."/>
            <person name="Ke S."/>
            <person name="Chen Y.-Y."/>
            <person name="Wu W.-L."/>
            <person name="Hsu J.-L."/>
            <person name="Lin Y.-F."/>
            <person name="Huang M.-D."/>
            <person name="Li C.-Y."/>
            <person name="Huang L."/>
            <person name="Wang Z.-W."/>
            <person name="Zhao X."/>
            <person name="Zhong W.-Y."/>
            <person name="Peng D.-H."/>
            <person name="Ahmad S."/>
            <person name="Lan S."/>
            <person name="Zhang J.-S."/>
            <person name="Tsai W.-C."/>
            <person name="Van De Peer Y."/>
            <person name="Liu Z.-J."/>
        </authorList>
    </citation>
    <scope>NUCLEOTIDE SEQUENCE</scope>
    <source>
        <strain evidence="4">CP</strain>
        <tissue evidence="4">Leaves</tissue>
    </source>
</reference>
<dbReference type="PRINTS" id="PR00385">
    <property type="entry name" value="P450"/>
</dbReference>
<feature type="transmembrane region" description="Helical" evidence="3">
    <location>
        <begin position="7"/>
        <end position="28"/>
    </location>
</feature>
<keyword evidence="1 2" id="KW-0349">Heme</keyword>
<dbReference type="PRINTS" id="PR00463">
    <property type="entry name" value="EP450I"/>
</dbReference>
<keyword evidence="2" id="KW-0503">Monooxygenase</keyword>
<evidence type="ECO:0000313" key="5">
    <source>
        <dbReference type="Proteomes" id="UP001180020"/>
    </source>
</evidence>
<dbReference type="Gene3D" id="1.10.630.10">
    <property type="entry name" value="Cytochrome P450"/>
    <property type="match status" value="1"/>
</dbReference>
<dbReference type="AlphaFoldDB" id="A0AAV9C8T2"/>
<dbReference type="GO" id="GO:0005506">
    <property type="term" value="F:iron ion binding"/>
    <property type="evidence" value="ECO:0007669"/>
    <property type="project" value="InterPro"/>
</dbReference>
<keyword evidence="3" id="KW-0472">Membrane</keyword>
<dbReference type="PROSITE" id="PS00086">
    <property type="entry name" value="CYTOCHROME_P450"/>
    <property type="match status" value="1"/>
</dbReference>
<accession>A0AAV9C8T2</accession>
<gene>
    <name evidence="4" type="ORF">QJS10_CPB20g00449</name>
</gene>
<dbReference type="Pfam" id="PF00067">
    <property type="entry name" value="p450"/>
    <property type="match status" value="1"/>
</dbReference>
<evidence type="ECO:0000256" key="1">
    <source>
        <dbReference type="PIRSR" id="PIRSR602401-1"/>
    </source>
</evidence>
<dbReference type="InterPro" id="IPR017972">
    <property type="entry name" value="Cyt_P450_CS"/>
</dbReference>